<dbReference type="InterPro" id="IPR052192">
    <property type="entry name" value="Insect_Ionotropic_Sensory_Rcpt"/>
</dbReference>
<dbReference type="GO" id="GO:0005886">
    <property type="term" value="C:plasma membrane"/>
    <property type="evidence" value="ECO:0007669"/>
    <property type="project" value="UniProtKB-SubCell"/>
</dbReference>
<keyword evidence="6" id="KW-0675">Receptor</keyword>
<keyword evidence="4 8" id="KW-1133">Transmembrane helix</keyword>
<accession>A0A834HZM0</accession>
<name>A0A834HZM0_RHYFE</name>
<dbReference type="AlphaFoldDB" id="A0A834HZM0"/>
<evidence type="ECO:0000256" key="1">
    <source>
        <dbReference type="ARBA" id="ARBA00004651"/>
    </source>
</evidence>
<evidence type="ECO:0008006" key="11">
    <source>
        <dbReference type="Google" id="ProtNLM"/>
    </source>
</evidence>
<evidence type="ECO:0000313" key="9">
    <source>
        <dbReference type="EMBL" id="KAF7270349.1"/>
    </source>
</evidence>
<evidence type="ECO:0000256" key="8">
    <source>
        <dbReference type="SAM" id="Phobius"/>
    </source>
</evidence>
<keyword evidence="10" id="KW-1185">Reference proteome</keyword>
<dbReference type="SUPFAM" id="SSF53850">
    <property type="entry name" value="Periplasmic binding protein-like II"/>
    <property type="match status" value="1"/>
</dbReference>
<evidence type="ECO:0000256" key="2">
    <source>
        <dbReference type="ARBA" id="ARBA00022475"/>
    </source>
</evidence>
<evidence type="ECO:0000256" key="5">
    <source>
        <dbReference type="ARBA" id="ARBA00023136"/>
    </source>
</evidence>
<evidence type="ECO:0000256" key="4">
    <source>
        <dbReference type="ARBA" id="ARBA00022989"/>
    </source>
</evidence>
<keyword evidence="7" id="KW-0325">Glycoprotein</keyword>
<reference evidence="9" key="1">
    <citation type="submission" date="2020-08" db="EMBL/GenBank/DDBJ databases">
        <title>Genome sequencing and assembly of the red palm weevil Rhynchophorus ferrugineus.</title>
        <authorList>
            <person name="Dias G.B."/>
            <person name="Bergman C.M."/>
            <person name="Manee M."/>
        </authorList>
    </citation>
    <scope>NUCLEOTIDE SEQUENCE</scope>
    <source>
        <strain evidence="9">AA-2017</strain>
        <tissue evidence="9">Whole larva</tissue>
    </source>
</reference>
<feature type="transmembrane region" description="Helical" evidence="8">
    <location>
        <begin position="530"/>
        <end position="548"/>
    </location>
</feature>
<keyword evidence="5 8" id="KW-0472">Membrane</keyword>
<evidence type="ECO:0000256" key="3">
    <source>
        <dbReference type="ARBA" id="ARBA00022692"/>
    </source>
</evidence>
<evidence type="ECO:0000256" key="7">
    <source>
        <dbReference type="ARBA" id="ARBA00023180"/>
    </source>
</evidence>
<keyword evidence="3 8" id="KW-0812">Transmembrane</keyword>
<gene>
    <name evidence="9" type="ORF">GWI33_016675</name>
</gene>
<dbReference type="EMBL" id="JAACXV010014111">
    <property type="protein sequence ID" value="KAF7270349.1"/>
    <property type="molecule type" value="Genomic_DNA"/>
</dbReference>
<comment type="caution">
    <text evidence="9">The sequence shown here is derived from an EMBL/GenBank/DDBJ whole genome shotgun (WGS) entry which is preliminary data.</text>
</comment>
<dbReference type="PANTHER" id="PTHR42643:SF39">
    <property type="entry name" value="IONOTROPIC RECEPTOR 56A-RELATED"/>
    <property type="match status" value="1"/>
</dbReference>
<keyword evidence="2" id="KW-1003">Cell membrane</keyword>
<dbReference type="PANTHER" id="PTHR42643">
    <property type="entry name" value="IONOTROPIC RECEPTOR 20A-RELATED"/>
    <property type="match status" value="1"/>
</dbReference>
<evidence type="ECO:0000313" key="10">
    <source>
        <dbReference type="Proteomes" id="UP000625711"/>
    </source>
</evidence>
<protein>
    <recommendedName>
        <fullName evidence="11">Ionotropic receptor</fullName>
    </recommendedName>
</protein>
<sequence length="561" mass="65348">MNFDYDKFEINDSLIADIIRVRPLQKLVLITNHREIPANFLRSLSQKTSVYMTNPRRNITMFLNEIFMLTNEENLYITFLDDSDDWRKNVRDIVLMKLWRPRNRLLFLSKNPSDEMVVRFGDWACKKYFALNLAFLNLDSDIIIKYNPFNHQLIRTRDVHVIFEDITKDLHDFQLRISMFSYFLSEWDGEKYVGRDAVVADAVVKHLNASVKYILPPKKNTRCPLSKDAIGVPHREQTCQLIDGSAHLSFNTRIMLYYSKQYVDFSVVVEKDDIIMAIPYEESRIRNLISIVPSSMWVISVVFFTGSSLYMKIRDGLTWSQLLVLNVQFLTGNSWYYKGEGKIVLVAIILYCFCLDNYYVSKLASVLTVSNTPGKLTTNEQVAKKPYSFFVETTLDRGIQSFKDEDVGSLSEISKKTITVSSEEYLRLYSQCQTDRVFFSTERTALYYNENVAKKARRNCFYILAEHVNSSFMGYFYGLGTPLKQTVDRIVQAIVESGIAKRLSYSDSTYRREYHKETKKIGMVNVLSSFYLLGFGLTIASLVFLVEIRHKIIKKKRKLKH</sequence>
<organism evidence="9 10">
    <name type="scientific">Rhynchophorus ferrugineus</name>
    <name type="common">Red palm weevil</name>
    <name type="synonym">Curculio ferrugineus</name>
    <dbReference type="NCBI Taxonomy" id="354439"/>
    <lineage>
        <taxon>Eukaryota</taxon>
        <taxon>Metazoa</taxon>
        <taxon>Ecdysozoa</taxon>
        <taxon>Arthropoda</taxon>
        <taxon>Hexapoda</taxon>
        <taxon>Insecta</taxon>
        <taxon>Pterygota</taxon>
        <taxon>Neoptera</taxon>
        <taxon>Endopterygota</taxon>
        <taxon>Coleoptera</taxon>
        <taxon>Polyphaga</taxon>
        <taxon>Cucujiformia</taxon>
        <taxon>Curculionidae</taxon>
        <taxon>Dryophthorinae</taxon>
        <taxon>Rhynchophorus</taxon>
    </lineage>
</organism>
<comment type="subcellular location">
    <subcellularLocation>
        <location evidence="1">Cell membrane</location>
        <topology evidence="1">Multi-pass membrane protein</topology>
    </subcellularLocation>
</comment>
<dbReference type="OrthoDB" id="7773435at2759"/>
<dbReference type="Proteomes" id="UP000625711">
    <property type="component" value="Unassembled WGS sequence"/>
</dbReference>
<evidence type="ECO:0000256" key="6">
    <source>
        <dbReference type="ARBA" id="ARBA00023170"/>
    </source>
</evidence>
<proteinExistence type="predicted"/>